<dbReference type="PANTHER" id="PTHR45953:SF1">
    <property type="entry name" value="IDURONATE 2-SULFATASE"/>
    <property type="match status" value="1"/>
</dbReference>
<sequence length="483" mass="55058">MKNIKVVLLLLVFGISMPSQAGVLSKKRNVLFIAVDDLKPIGGLYGDKTIYTPHLDKLAQTGFVFDNNHCQQAVCAPTRASILTGKRPDYTQIWDLKTFIRDKQPDIVTLPQYFHSKGYQTAAIGKVFDKRSVDEKHDSLSWSIPYLEAEGSSVVGGGYMKETRRVSTECADVADSTTMDGRMALDGIELMRQLASDDEPFFLAVGFHKPHLPFAAPKKYWDLYDRSKIKTASFTEKAEGSPDYAYQPGWEVRSQYEDVPKDFDVPISIEKQKELIHGYYACVSFIDKQIGLVIDELDKLGIRENTLIVVWGDHGWHLGDHNMWCKHTNFEQATRSPLVIALDDKYVGTTNAPTEFVDVFPTICDLANVKTPNYIDGLSLEPIMNGDRTEVKPMAVSQFTRWPDRMGYTFRDTRYRYTVWMSEHFRSGQVYDASLIDDEELYDYQKDPLETKNLIGDAVYSEVRKSMVEKSKVFFNEAVEKKK</sequence>
<evidence type="ECO:0000256" key="3">
    <source>
        <dbReference type="ARBA" id="ARBA00022723"/>
    </source>
</evidence>
<evidence type="ECO:0000259" key="8">
    <source>
        <dbReference type="Pfam" id="PF00884"/>
    </source>
</evidence>
<dbReference type="Gene3D" id="3.40.720.10">
    <property type="entry name" value="Alkaline Phosphatase, subunit A"/>
    <property type="match status" value="1"/>
</dbReference>
<organism evidence="9 10">
    <name type="scientific">Carboxylicivirga marina</name>
    <dbReference type="NCBI Taxonomy" id="2800988"/>
    <lineage>
        <taxon>Bacteria</taxon>
        <taxon>Pseudomonadati</taxon>
        <taxon>Bacteroidota</taxon>
        <taxon>Bacteroidia</taxon>
        <taxon>Marinilabiliales</taxon>
        <taxon>Marinilabiliaceae</taxon>
        <taxon>Carboxylicivirga</taxon>
    </lineage>
</organism>
<evidence type="ECO:0000313" key="10">
    <source>
        <dbReference type="Proteomes" id="UP000605676"/>
    </source>
</evidence>
<dbReference type="InterPro" id="IPR035874">
    <property type="entry name" value="IDS"/>
</dbReference>
<dbReference type="SUPFAM" id="SSF53649">
    <property type="entry name" value="Alkaline phosphatase-like"/>
    <property type="match status" value="1"/>
</dbReference>
<keyword evidence="10" id="KW-1185">Reference proteome</keyword>
<evidence type="ECO:0000256" key="2">
    <source>
        <dbReference type="ARBA" id="ARBA00008779"/>
    </source>
</evidence>
<dbReference type="Proteomes" id="UP000605676">
    <property type="component" value="Unassembled WGS sequence"/>
</dbReference>
<dbReference type="InterPro" id="IPR024607">
    <property type="entry name" value="Sulfatase_CS"/>
</dbReference>
<reference evidence="9 10" key="1">
    <citation type="submission" date="2021-01" db="EMBL/GenBank/DDBJ databases">
        <title>Carboxyliciviraga sp.nov., isolated from coastal sediments.</title>
        <authorList>
            <person name="Lu D."/>
            <person name="Zhang T."/>
        </authorList>
    </citation>
    <scope>NUCLEOTIDE SEQUENCE [LARGE SCALE GENOMIC DNA]</scope>
    <source>
        <strain evidence="9 10">N1Y132</strain>
    </source>
</reference>
<dbReference type="CDD" id="cd16030">
    <property type="entry name" value="iduronate-2-sulfatase"/>
    <property type="match status" value="1"/>
</dbReference>
<dbReference type="Pfam" id="PF00884">
    <property type="entry name" value="Sulfatase"/>
    <property type="match status" value="1"/>
</dbReference>
<evidence type="ECO:0000313" key="9">
    <source>
        <dbReference type="EMBL" id="MBK3518220.1"/>
    </source>
</evidence>
<comment type="cofactor">
    <cofactor evidence="1">
        <name>Ca(2+)</name>
        <dbReference type="ChEBI" id="CHEBI:29108"/>
    </cofactor>
</comment>
<dbReference type="InterPro" id="IPR000917">
    <property type="entry name" value="Sulfatase_N"/>
</dbReference>
<evidence type="ECO:0000256" key="4">
    <source>
        <dbReference type="ARBA" id="ARBA00022729"/>
    </source>
</evidence>
<evidence type="ECO:0000256" key="7">
    <source>
        <dbReference type="SAM" id="SignalP"/>
    </source>
</evidence>
<keyword evidence="5" id="KW-0378">Hydrolase</keyword>
<feature type="signal peptide" evidence="7">
    <location>
        <begin position="1"/>
        <end position="21"/>
    </location>
</feature>
<evidence type="ECO:0000256" key="5">
    <source>
        <dbReference type="ARBA" id="ARBA00022801"/>
    </source>
</evidence>
<evidence type="ECO:0000256" key="1">
    <source>
        <dbReference type="ARBA" id="ARBA00001913"/>
    </source>
</evidence>
<feature type="chain" id="PRO_5047131854" evidence="7">
    <location>
        <begin position="22"/>
        <end position="483"/>
    </location>
</feature>
<dbReference type="InterPro" id="IPR017850">
    <property type="entry name" value="Alkaline_phosphatase_core_sf"/>
</dbReference>
<dbReference type="EMBL" id="JAENRR010000029">
    <property type="protein sequence ID" value="MBK3518220.1"/>
    <property type="molecule type" value="Genomic_DNA"/>
</dbReference>
<keyword evidence="3" id="KW-0479">Metal-binding</keyword>
<dbReference type="RefSeq" id="WP_200465448.1">
    <property type="nucleotide sequence ID" value="NZ_JAENRR010000029.1"/>
</dbReference>
<dbReference type="PANTHER" id="PTHR45953">
    <property type="entry name" value="IDURONATE 2-SULFATASE"/>
    <property type="match status" value="1"/>
</dbReference>
<feature type="domain" description="Sulfatase N-terminal" evidence="8">
    <location>
        <begin position="28"/>
        <end position="369"/>
    </location>
</feature>
<comment type="caution">
    <text evidence="9">The sequence shown here is derived from an EMBL/GenBank/DDBJ whole genome shotgun (WGS) entry which is preliminary data.</text>
</comment>
<protein>
    <submittedName>
        <fullName evidence="9">Sulfatase</fullName>
    </submittedName>
</protein>
<proteinExistence type="inferred from homology"/>
<comment type="similarity">
    <text evidence="2">Belongs to the sulfatase family.</text>
</comment>
<gene>
    <name evidence="9" type="ORF">JIV24_12815</name>
</gene>
<evidence type="ECO:0000256" key="6">
    <source>
        <dbReference type="ARBA" id="ARBA00022837"/>
    </source>
</evidence>
<dbReference type="PROSITE" id="PS00523">
    <property type="entry name" value="SULFATASE_1"/>
    <property type="match status" value="1"/>
</dbReference>
<keyword evidence="4 7" id="KW-0732">Signal</keyword>
<accession>A0ABS1HL77</accession>
<name>A0ABS1HL77_9BACT</name>
<keyword evidence="6" id="KW-0106">Calcium</keyword>